<dbReference type="InterPro" id="IPR036396">
    <property type="entry name" value="Cyt_P450_sf"/>
</dbReference>
<keyword evidence="5 9" id="KW-0479">Metal-binding</keyword>
<dbReference type="Proteomes" id="UP001215280">
    <property type="component" value="Unassembled WGS sequence"/>
</dbReference>
<name>A0AAD7N1S5_9AGAR</name>
<dbReference type="GO" id="GO:0016705">
    <property type="term" value="F:oxidoreductase activity, acting on paired donors, with incorporation or reduction of molecular oxygen"/>
    <property type="evidence" value="ECO:0007669"/>
    <property type="project" value="InterPro"/>
</dbReference>
<dbReference type="PANTHER" id="PTHR46300:SF7">
    <property type="entry name" value="P450, PUTATIVE (EUROFUNG)-RELATED"/>
    <property type="match status" value="1"/>
</dbReference>
<keyword evidence="7 9" id="KW-0408">Iron</keyword>
<evidence type="ECO:0000256" key="3">
    <source>
        <dbReference type="ARBA" id="ARBA00010617"/>
    </source>
</evidence>
<dbReference type="EMBL" id="JARJLG010000116">
    <property type="protein sequence ID" value="KAJ7742657.1"/>
    <property type="molecule type" value="Genomic_DNA"/>
</dbReference>
<dbReference type="Pfam" id="PF00067">
    <property type="entry name" value="p450"/>
    <property type="match status" value="1"/>
</dbReference>
<evidence type="ECO:0000256" key="9">
    <source>
        <dbReference type="PIRSR" id="PIRSR602401-1"/>
    </source>
</evidence>
<feature type="binding site" description="axial binding residue" evidence="9">
    <location>
        <position position="147"/>
    </location>
    <ligand>
        <name>heme</name>
        <dbReference type="ChEBI" id="CHEBI:30413"/>
    </ligand>
    <ligandPart>
        <name>Fe</name>
        <dbReference type="ChEBI" id="CHEBI:18248"/>
    </ligandPart>
</feature>
<evidence type="ECO:0000256" key="5">
    <source>
        <dbReference type="ARBA" id="ARBA00022723"/>
    </source>
</evidence>
<dbReference type="GO" id="GO:0005506">
    <property type="term" value="F:iron ion binding"/>
    <property type="evidence" value="ECO:0007669"/>
    <property type="project" value="InterPro"/>
</dbReference>
<dbReference type="InterPro" id="IPR017972">
    <property type="entry name" value="Cyt_P450_CS"/>
</dbReference>
<comment type="pathway">
    <text evidence="2">Secondary metabolite biosynthesis.</text>
</comment>
<protein>
    <submittedName>
        <fullName evidence="11">Cytochrome P450</fullName>
    </submittedName>
</protein>
<evidence type="ECO:0000313" key="11">
    <source>
        <dbReference type="EMBL" id="KAJ7742657.1"/>
    </source>
</evidence>
<gene>
    <name evidence="11" type="ORF">DFH07DRAFT_37674</name>
</gene>
<dbReference type="PANTHER" id="PTHR46300">
    <property type="entry name" value="P450, PUTATIVE (EUROFUNG)-RELATED-RELATED"/>
    <property type="match status" value="1"/>
</dbReference>
<comment type="caution">
    <text evidence="11">The sequence shown here is derived from an EMBL/GenBank/DDBJ whole genome shotgun (WGS) entry which is preliminary data.</text>
</comment>
<comment type="similarity">
    <text evidence="3 10">Belongs to the cytochrome P450 family.</text>
</comment>
<sequence length="225" mass="25252">MVSAGSLYSAGTDTTVAALRTFLLMMILHPEVQRKAQAEIDSVVGNRLPTLSDRESLPTTRHIIKECLRLCAVVPLMPHSLDKDDIYQGYLIPEGAWVIVNTWQILHDPSIYQDPEAFRPDRYDPMSPIFTEKDPEIISFGLGRRSCLGVEYAKVWIFLAVSRILCTFNISAAYDKLEGGKRQTPAAIFKAGHIRYPSDFDCDLVPRGQAKELAVRELVSALRED</sequence>
<evidence type="ECO:0000256" key="7">
    <source>
        <dbReference type="ARBA" id="ARBA00023004"/>
    </source>
</evidence>
<dbReference type="GO" id="GO:0004497">
    <property type="term" value="F:monooxygenase activity"/>
    <property type="evidence" value="ECO:0007669"/>
    <property type="project" value="UniProtKB-KW"/>
</dbReference>
<dbReference type="InterPro" id="IPR002401">
    <property type="entry name" value="Cyt_P450_E_grp-I"/>
</dbReference>
<evidence type="ECO:0000256" key="6">
    <source>
        <dbReference type="ARBA" id="ARBA00023002"/>
    </source>
</evidence>
<keyword evidence="4 9" id="KW-0349">Heme</keyword>
<evidence type="ECO:0000256" key="2">
    <source>
        <dbReference type="ARBA" id="ARBA00005179"/>
    </source>
</evidence>
<dbReference type="InterPro" id="IPR050364">
    <property type="entry name" value="Cytochrome_P450_fung"/>
</dbReference>
<dbReference type="SUPFAM" id="SSF48264">
    <property type="entry name" value="Cytochrome P450"/>
    <property type="match status" value="1"/>
</dbReference>
<evidence type="ECO:0000256" key="8">
    <source>
        <dbReference type="ARBA" id="ARBA00023033"/>
    </source>
</evidence>
<organism evidence="11 12">
    <name type="scientific">Mycena maculata</name>
    <dbReference type="NCBI Taxonomy" id="230809"/>
    <lineage>
        <taxon>Eukaryota</taxon>
        <taxon>Fungi</taxon>
        <taxon>Dikarya</taxon>
        <taxon>Basidiomycota</taxon>
        <taxon>Agaricomycotina</taxon>
        <taxon>Agaricomycetes</taxon>
        <taxon>Agaricomycetidae</taxon>
        <taxon>Agaricales</taxon>
        <taxon>Marasmiineae</taxon>
        <taxon>Mycenaceae</taxon>
        <taxon>Mycena</taxon>
    </lineage>
</organism>
<keyword evidence="8 10" id="KW-0503">Monooxygenase</keyword>
<dbReference type="PRINTS" id="PR00463">
    <property type="entry name" value="EP450I"/>
</dbReference>
<evidence type="ECO:0000256" key="4">
    <source>
        <dbReference type="ARBA" id="ARBA00022617"/>
    </source>
</evidence>
<evidence type="ECO:0000256" key="1">
    <source>
        <dbReference type="ARBA" id="ARBA00001971"/>
    </source>
</evidence>
<dbReference type="PROSITE" id="PS00086">
    <property type="entry name" value="CYTOCHROME_P450"/>
    <property type="match status" value="1"/>
</dbReference>
<evidence type="ECO:0000256" key="10">
    <source>
        <dbReference type="RuleBase" id="RU000461"/>
    </source>
</evidence>
<keyword evidence="12" id="KW-1185">Reference proteome</keyword>
<dbReference type="Gene3D" id="1.10.630.10">
    <property type="entry name" value="Cytochrome P450"/>
    <property type="match status" value="1"/>
</dbReference>
<dbReference type="GO" id="GO:0020037">
    <property type="term" value="F:heme binding"/>
    <property type="evidence" value="ECO:0007669"/>
    <property type="project" value="InterPro"/>
</dbReference>
<dbReference type="AlphaFoldDB" id="A0AAD7N1S5"/>
<dbReference type="InterPro" id="IPR001128">
    <property type="entry name" value="Cyt_P450"/>
</dbReference>
<comment type="cofactor">
    <cofactor evidence="1 9">
        <name>heme</name>
        <dbReference type="ChEBI" id="CHEBI:30413"/>
    </cofactor>
</comment>
<proteinExistence type="inferred from homology"/>
<accession>A0AAD7N1S5</accession>
<reference evidence="11" key="1">
    <citation type="submission" date="2023-03" db="EMBL/GenBank/DDBJ databases">
        <title>Massive genome expansion in bonnet fungi (Mycena s.s.) driven by repeated elements and novel gene families across ecological guilds.</title>
        <authorList>
            <consortium name="Lawrence Berkeley National Laboratory"/>
            <person name="Harder C.B."/>
            <person name="Miyauchi S."/>
            <person name="Viragh M."/>
            <person name="Kuo A."/>
            <person name="Thoen E."/>
            <person name="Andreopoulos B."/>
            <person name="Lu D."/>
            <person name="Skrede I."/>
            <person name="Drula E."/>
            <person name="Henrissat B."/>
            <person name="Morin E."/>
            <person name="Kohler A."/>
            <person name="Barry K."/>
            <person name="LaButti K."/>
            <person name="Morin E."/>
            <person name="Salamov A."/>
            <person name="Lipzen A."/>
            <person name="Mereny Z."/>
            <person name="Hegedus B."/>
            <person name="Baldrian P."/>
            <person name="Stursova M."/>
            <person name="Weitz H."/>
            <person name="Taylor A."/>
            <person name="Grigoriev I.V."/>
            <person name="Nagy L.G."/>
            <person name="Martin F."/>
            <person name="Kauserud H."/>
        </authorList>
    </citation>
    <scope>NUCLEOTIDE SEQUENCE</scope>
    <source>
        <strain evidence="11">CBHHK188m</strain>
    </source>
</reference>
<evidence type="ECO:0000313" key="12">
    <source>
        <dbReference type="Proteomes" id="UP001215280"/>
    </source>
</evidence>
<keyword evidence="6 10" id="KW-0560">Oxidoreductase</keyword>
<dbReference type="PRINTS" id="PR00385">
    <property type="entry name" value="P450"/>
</dbReference>